<protein>
    <submittedName>
        <fullName evidence="2">Uncharacterized protein</fullName>
    </submittedName>
</protein>
<name>A0A7J8IM01_ROUAE</name>
<dbReference type="Proteomes" id="UP000593571">
    <property type="component" value="Unassembled WGS sequence"/>
</dbReference>
<organism evidence="2 3">
    <name type="scientific">Rousettus aegyptiacus</name>
    <name type="common">Egyptian fruit bat</name>
    <name type="synonym">Pteropus aegyptiacus</name>
    <dbReference type="NCBI Taxonomy" id="9407"/>
    <lineage>
        <taxon>Eukaryota</taxon>
        <taxon>Metazoa</taxon>
        <taxon>Chordata</taxon>
        <taxon>Craniata</taxon>
        <taxon>Vertebrata</taxon>
        <taxon>Euteleostomi</taxon>
        <taxon>Mammalia</taxon>
        <taxon>Eutheria</taxon>
        <taxon>Laurasiatheria</taxon>
        <taxon>Chiroptera</taxon>
        <taxon>Yinpterochiroptera</taxon>
        <taxon>Pteropodoidea</taxon>
        <taxon>Pteropodidae</taxon>
        <taxon>Rousettinae</taxon>
        <taxon>Rousettus</taxon>
    </lineage>
</organism>
<dbReference type="AlphaFoldDB" id="A0A7J8IM01"/>
<reference evidence="2 3" key="1">
    <citation type="journal article" date="2020" name="Nature">
        <title>Six reference-quality genomes reveal evolution of bat adaptations.</title>
        <authorList>
            <person name="Jebb D."/>
            <person name="Huang Z."/>
            <person name="Pippel M."/>
            <person name="Hughes G.M."/>
            <person name="Lavrichenko K."/>
            <person name="Devanna P."/>
            <person name="Winkler S."/>
            <person name="Jermiin L.S."/>
            <person name="Skirmuntt E.C."/>
            <person name="Katzourakis A."/>
            <person name="Burkitt-Gray L."/>
            <person name="Ray D.A."/>
            <person name="Sullivan K.A.M."/>
            <person name="Roscito J.G."/>
            <person name="Kirilenko B.M."/>
            <person name="Davalos L.M."/>
            <person name="Corthals A.P."/>
            <person name="Power M.L."/>
            <person name="Jones G."/>
            <person name="Ransome R.D."/>
            <person name="Dechmann D.K.N."/>
            <person name="Locatelli A.G."/>
            <person name="Puechmaille S.J."/>
            <person name="Fedrigo O."/>
            <person name="Jarvis E.D."/>
            <person name="Hiller M."/>
            <person name="Vernes S.C."/>
            <person name="Myers E.W."/>
            <person name="Teeling E.C."/>
        </authorList>
    </citation>
    <scope>NUCLEOTIDE SEQUENCE [LARGE SCALE GENOMIC DNA]</scope>
    <source>
        <strain evidence="2">MRouAeg1</strain>
        <tissue evidence="2">Muscle</tissue>
    </source>
</reference>
<evidence type="ECO:0000313" key="2">
    <source>
        <dbReference type="EMBL" id="KAF6485240.1"/>
    </source>
</evidence>
<feature type="region of interest" description="Disordered" evidence="1">
    <location>
        <begin position="1"/>
        <end position="43"/>
    </location>
</feature>
<dbReference type="EMBL" id="JACASE010000003">
    <property type="protein sequence ID" value="KAF6485240.1"/>
    <property type="molecule type" value="Genomic_DNA"/>
</dbReference>
<feature type="compositionally biased region" description="Basic and acidic residues" evidence="1">
    <location>
        <begin position="65"/>
        <end position="75"/>
    </location>
</feature>
<feature type="region of interest" description="Disordered" evidence="1">
    <location>
        <begin position="65"/>
        <end position="93"/>
    </location>
</feature>
<feature type="region of interest" description="Disordered" evidence="1">
    <location>
        <begin position="172"/>
        <end position="206"/>
    </location>
</feature>
<accession>A0A7J8IM01</accession>
<proteinExistence type="predicted"/>
<keyword evidence="3" id="KW-1185">Reference proteome</keyword>
<evidence type="ECO:0000313" key="3">
    <source>
        <dbReference type="Proteomes" id="UP000593571"/>
    </source>
</evidence>
<gene>
    <name evidence="2" type="ORF">HJG63_010494</name>
</gene>
<sequence length="225" mass="24037">MQGSPGTGSGYKTPPCSPGTGQVDDTQCPARNQVPGLPRVMPGSLPVLRPRWALDASLCPSHRSLSLDRRPRASHDPGFPATAASSRPHRAPLPLRVPEAAPPTRSPAVTSCHLRAVEPSAAWALRGQGKHRSVAGEPSLTTALPTSCQLRLSHTSRVRARLPQPCTTSCLSHGPGRRLCQSGDTDGRPRAPATPSTRQHRDREPRNTKVLHGSNLAVVCFPERL</sequence>
<evidence type="ECO:0000256" key="1">
    <source>
        <dbReference type="SAM" id="MobiDB-lite"/>
    </source>
</evidence>
<comment type="caution">
    <text evidence="2">The sequence shown here is derived from an EMBL/GenBank/DDBJ whole genome shotgun (WGS) entry which is preliminary data.</text>
</comment>